<keyword evidence="1" id="KW-0812">Transmembrane</keyword>
<feature type="domain" description="CHAT" evidence="2">
    <location>
        <begin position="575"/>
        <end position="836"/>
    </location>
</feature>
<feature type="transmembrane region" description="Helical" evidence="1">
    <location>
        <begin position="850"/>
        <end position="869"/>
    </location>
</feature>
<keyword evidence="1" id="KW-0472">Membrane</keyword>
<evidence type="ECO:0000259" key="2">
    <source>
        <dbReference type="Pfam" id="PF12770"/>
    </source>
</evidence>
<gene>
    <name evidence="3" type="ORF">GCM10011379_56640</name>
</gene>
<comment type="caution">
    <text evidence="3">The sequence shown here is derived from an EMBL/GenBank/DDBJ whole genome shotgun (WGS) entry which is preliminary data.</text>
</comment>
<dbReference type="Gene3D" id="1.25.40.10">
    <property type="entry name" value="Tetratricopeptide repeat domain"/>
    <property type="match status" value="2"/>
</dbReference>
<dbReference type="InterPro" id="IPR011990">
    <property type="entry name" value="TPR-like_helical_dom_sf"/>
</dbReference>
<sequence>MRAADSLQLSPAIQQQLLRLQQENKLGDWLNAYLDYIEEAPLQRIDILMQLPQLAWRSYQTYPERLIWFDMLALQGYYQLQTGNILTSITAYEKALAFYEAYPLPDAQIIEYVLKPLGNNYTRLADYGMALYIHRKTLALAVKANDRNMVASVLGNMAVSARWQGDFEAATLYCRQAMKQVGRNTALQGLLYNTYADVLAQQLRYDSAQWYCGRALQQLAMRKDDARVLYWYGGALQQMAGLLMYLQKPEKAMAYIQQAAELYRQHYPASRQREKAKLYVLYGNAHLQMNKGAAAAQCFIHALQLLLPRWQPNKGLPPSETLLYGENTLGDALEGVAKSWKVQGNKEYAFLWFVCALQAQAPLRQAFFYTASKLREIEVTRNRADAAMELGYALWKSTAKPEYARLLLQVAELSKAQVLWEEQQRSAGSGRAGTGDDSIFKSRERLQQAVIYYKHELLERSDSGISNLLQQAEYKLALLQRQERESRQQAGEVQPDIEKLMASLPDNVIVLEFFEGASGCFLLSFDNKEVKAVTRLSAGTWLQDSIQLFLQNWFMNGPAAMMNAPQDFYINSYLLYKKLFPDIQWLQGKRYLVIPDGVVSLLPFDAFITKEGAAGQYAAWPFLFKEALLSRAYSLQSWVQQQQPDYKGAGVSGFFVSARRAGNHALLTTGKEYTTLAQRVKGTYYFDSLATLGRFKAALPATQVLQVSMHAALQPEPLLYFYDSAFYLSDLQFSAFHPSLVVLGACRTADGGMLKGEGVNSLQRGFVAAGAGGVLGSLWNVNDATAVELLQLFYQYLSASSDAGVALHRAKTEWLERHRTDAVLQLPYYWAAFEYTGHLKPVPLTSAAPGYRWIAGAAVLLSGIVLWGIRQKRARR</sequence>
<name>A0A917J3U9_9BACT</name>
<dbReference type="InterPro" id="IPR024983">
    <property type="entry name" value="CHAT_dom"/>
</dbReference>
<dbReference type="EMBL" id="BMIB01000007">
    <property type="protein sequence ID" value="GGH82562.1"/>
    <property type="molecule type" value="Genomic_DNA"/>
</dbReference>
<dbReference type="InterPro" id="IPR019734">
    <property type="entry name" value="TPR_rpt"/>
</dbReference>
<evidence type="ECO:0000313" key="4">
    <source>
        <dbReference type="Proteomes" id="UP000627292"/>
    </source>
</evidence>
<accession>A0A917J3U9</accession>
<evidence type="ECO:0000256" key="1">
    <source>
        <dbReference type="SAM" id="Phobius"/>
    </source>
</evidence>
<dbReference type="SMART" id="SM00028">
    <property type="entry name" value="TPR"/>
    <property type="match status" value="4"/>
</dbReference>
<keyword evidence="4" id="KW-1185">Reference proteome</keyword>
<organism evidence="3 4">
    <name type="scientific">Filimonas zeae</name>
    <dbReference type="NCBI Taxonomy" id="1737353"/>
    <lineage>
        <taxon>Bacteria</taxon>
        <taxon>Pseudomonadati</taxon>
        <taxon>Bacteroidota</taxon>
        <taxon>Chitinophagia</taxon>
        <taxon>Chitinophagales</taxon>
        <taxon>Chitinophagaceae</taxon>
        <taxon>Filimonas</taxon>
    </lineage>
</organism>
<dbReference type="SUPFAM" id="SSF48452">
    <property type="entry name" value="TPR-like"/>
    <property type="match status" value="2"/>
</dbReference>
<reference evidence="3" key="1">
    <citation type="journal article" date="2014" name="Int. J. Syst. Evol. Microbiol.">
        <title>Complete genome sequence of Corynebacterium casei LMG S-19264T (=DSM 44701T), isolated from a smear-ripened cheese.</title>
        <authorList>
            <consortium name="US DOE Joint Genome Institute (JGI-PGF)"/>
            <person name="Walter F."/>
            <person name="Albersmeier A."/>
            <person name="Kalinowski J."/>
            <person name="Ruckert C."/>
        </authorList>
    </citation>
    <scope>NUCLEOTIDE SEQUENCE</scope>
    <source>
        <strain evidence="3">CGMCC 1.15290</strain>
    </source>
</reference>
<dbReference type="PANTHER" id="PTHR10098">
    <property type="entry name" value="RAPSYN-RELATED"/>
    <property type="match status" value="1"/>
</dbReference>
<reference evidence="3" key="2">
    <citation type="submission" date="2020-09" db="EMBL/GenBank/DDBJ databases">
        <authorList>
            <person name="Sun Q."/>
            <person name="Zhou Y."/>
        </authorList>
    </citation>
    <scope>NUCLEOTIDE SEQUENCE</scope>
    <source>
        <strain evidence="3">CGMCC 1.15290</strain>
    </source>
</reference>
<dbReference type="AlphaFoldDB" id="A0A917J3U9"/>
<dbReference type="PANTHER" id="PTHR10098:SF108">
    <property type="entry name" value="TETRATRICOPEPTIDE REPEAT PROTEIN 28"/>
    <property type="match status" value="1"/>
</dbReference>
<keyword evidence="1" id="KW-1133">Transmembrane helix</keyword>
<dbReference type="Proteomes" id="UP000627292">
    <property type="component" value="Unassembled WGS sequence"/>
</dbReference>
<evidence type="ECO:0000313" key="3">
    <source>
        <dbReference type="EMBL" id="GGH82562.1"/>
    </source>
</evidence>
<dbReference type="Pfam" id="PF12770">
    <property type="entry name" value="CHAT"/>
    <property type="match status" value="1"/>
</dbReference>
<proteinExistence type="predicted"/>
<protein>
    <recommendedName>
        <fullName evidence="2">CHAT domain-containing protein</fullName>
    </recommendedName>
</protein>